<accession>A0A976A274</accession>
<evidence type="ECO:0000256" key="1">
    <source>
        <dbReference type="SAM" id="MobiDB-lite"/>
    </source>
</evidence>
<organism evidence="2 3">
    <name type="scientific">Cupriavidus taiwanensis</name>
    <dbReference type="NCBI Taxonomy" id="164546"/>
    <lineage>
        <taxon>Bacteria</taxon>
        <taxon>Pseudomonadati</taxon>
        <taxon>Pseudomonadota</taxon>
        <taxon>Betaproteobacteria</taxon>
        <taxon>Burkholderiales</taxon>
        <taxon>Burkholderiaceae</taxon>
        <taxon>Cupriavidus</taxon>
    </lineage>
</organism>
<evidence type="ECO:0000313" key="3">
    <source>
        <dbReference type="Proteomes" id="UP000256297"/>
    </source>
</evidence>
<proteinExistence type="predicted"/>
<gene>
    <name evidence="2" type="ORF">CBM2589_B30113</name>
</gene>
<feature type="region of interest" description="Disordered" evidence="1">
    <location>
        <begin position="1"/>
        <end position="29"/>
    </location>
</feature>
<protein>
    <submittedName>
        <fullName evidence="2">Uncharacterized protein</fullName>
    </submittedName>
</protein>
<dbReference type="Proteomes" id="UP000256297">
    <property type="component" value="Chromosome CBM2589_b"/>
</dbReference>
<name>A0A976A274_9BURK</name>
<reference evidence="2 3" key="1">
    <citation type="submission" date="2018-01" db="EMBL/GenBank/DDBJ databases">
        <authorList>
            <person name="Clerissi C."/>
        </authorList>
    </citation>
    <scope>NUCLEOTIDE SEQUENCE [LARGE SCALE GENOMIC DNA]</scope>
    <source>
        <strain evidence="2">Cupriavidus taiwanensis STM 3521</strain>
    </source>
</reference>
<sequence length="371" mass="40270">MRRSGHVDRQNTAINAAKPEILSGTREQRHDRVALDDAGEGLGQQRGGRELADLGALGGFLGQRDGVAHHHFVQRRIRDAGRRAARQHGVRAVGENLQRAALLQHLGGLAQRAAGVDHVVHDDAVAAFDFTDDVHHLGHVGLGTALVDDGEVAVQFLGQRAGTDHAADVRRDHQQVAVVLLAQVAQQYRRSVDVVNGNIEEALDLVGVQVHRQHALDAGDFQHVGHHLGRDRHARRTRAAVLAGIAEVGHGGGDAACRGALERIDHHHQFHQVVVGRRAGGLQHDDVLAANVFLDFDLHFTVGETANLSLAQRNAEVLYDSLREFGVGVAGKYHQAFAAHSGHLSCCWGSLVSPAMPVTWRYRVPLGHYRK</sequence>
<dbReference type="AlphaFoldDB" id="A0A976A274"/>
<comment type="caution">
    <text evidence="2">The sequence shown here is derived from an EMBL/GenBank/DDBJ whole genome shotgun (WGS) entry which is preliminary data.</text>
</comment>
<evidence type="ECO:0000313" key="2">
    <source>
        <dbReference type="EMBL" id="SOY53658.1"/>
    </source>
</evidence>
<dbReference type="EMBL" id="OFSP01000023">
    <property type="protein sequence ID" value="SOY53658.1"/>
    <property type="molecule type" value="Genomic_DNA"/>
</dbReference>